<dbReference type="GO" id="GO:0005777">
    <property type="term" value="C:peroxisome"/>
    <property type="evidence" value="ECO:0007669"/>
    <property type="project" value="UniProtKB-SubCell"/>
</dbReference>
<evidence type="ECO:0000256" key="1">
    <source>
        <dbReference type="ARBA" id="ARBA00004275"/>
    </source>
</evidence>
<dbReference type="PANTHER" id="PTHR43684">
    <property type="match status" value="1"/>
</dbReference>
<dbReference type="InterPro" id="IPR014748">
    <property type="entry name" value="Enoyl-CoA_hydra_C"/>
</dbReference>
<comment type="caution">
    <text evidence="4">The sequence shown here is derived from an EMBL/GenBank/DDBJ whole genome shotgun (WGS) entry which is preliminary data.</text>
</comment>
<keyword evidence="5" id="KW-1185">Reference proteome</keyword>
<evidence type="ECO:0000256" key="3">
    <source>
        <dbReference type="ARBA" id="ARBA00023235"/>
    </source>
</evidence>
<evidence type="ECO:0000313" key="4">
    <source>
        <dbReference type="EMBL" id="KAK8394639.1"/>
    </source>
</evidence>
<evidence type="ECO:0000256" key="2">
    <source>
        <dbReference type="ARBA" id="ARBA00023140"/>
    </source>
</evidence>
<dbReference type="SUPFAM" id="SSF52096">
    <property type="entry name" value="ClpP/crotonase"/>
    <property type="match status" value="1"/>
</dbReference>
<comment type="subcellular location">
    <subcellularLocation>
        <location evidence="1">Peroxisome</location>
    </subcellularLocation>
</comment>
<dbReference type="GO" id="GO:0005739">
    <property type="term" value="C:mitochondrion"/>
    <property type="evidence" value="ECO:0007669"/>
    <property type="project" value="TreeGrafter"/>
</dbReference>
<dbReference type="InterPro" id="IPR001753">
    <property type="entry name" value="Enoyl-CoA_hydra/iso"/>
</dbReference>
<dbReference type="Proteomes" id="UP001487740">
    <property type="component" value="Unassembled WGS sequence"/>
</dbReference>
<dbReference type="Gene3D" id="3.90.226.10">
    <property type="entry name" value="2-enoyl-CoA Hydratase, Chain A, domain 1"/>
    <property type="match status" value="1"/>
</dbReference>
<gene>
    <name evidence="4" type="ORF">O3P69_005834</name>
</gene>
<dbReference type="CDD" id="cd06558">
    <property type="entry name" value="crotonase-like"/>
    <property type="match status" value="1"/>
</dbReference>
<name>A0AAW0U3K2_SCYPA</name>
<dbReference type="InterPro" id="IPR051053">
    <property type="entry name" value="ECH/Chromodomain_protein"/>
</dbReference>
<keyword evidence="3" id="KW-0413">Isomerase</keyword>
<reference evidence="4 5" key="1">
    <citation type="submission" date="2023-03" db="EMBL/GenBank/DDBJ databases">
        <title>High-quality genome of Scylla paramamosain provides insights in environmental adaptation.</title>
        <authorList>
            <person name="Zhang L."/>
        </authorList>
    </citation>
    <scope>NUCLEOTIDE SEQUENCE [LARGE SCALE GENOMIC DNA]</scope>
    <source>
        <strain evidence="4">LZ_2023a</strain>
        <tissue evidence="4">Muscle</tissue>
    </source>
</reference>
<organism evidence="4 5">
    <name type="scientific">Scylla paramamosain</name>
    <name type="common">Mud crab</name>
    <dbReference type="NCBI Taxonomy" id="85552"/>
    <lineage>
        <taxon>Eukaryota</taxon>
        <taxon>Metazoa</taxon>
        <taxon>Ecdysozoa</taxon>
        <taxon>Arthropoda</taxon>
        <taxon>Crustacea</taxon>
        <taxon>Multicrustacea</taxon>
        <taxon>Malacostraca</taxon>
        <taxon>Eumalacostraca</taxon>
        <taxon>Eucarida</taxon>
        <taxon>Decapoda</taxon>
        <taxon>Pleocyemata</taxon>
        <taxon>Brachyura</taxon>
        <taxon>Eubrachyura</taxon>
        <taxon>Portunoidea</taxon>
        <taxon>Portunidae</taxon>
        <taxon>Portuninae</taxon>
        <taxon>Scylla</taxon>
    </lineage>
</organism>
<sequence length="321" mass="35582">MSPQRALFLIHRNLRIGSGWSKRPLSCPQTHPYLPPGHCCPLPSLVINTVRALSSEAPGGPSWGTPTADNSRYDNLHVTFRDGVRTITFNRPEKKNAVTEKMFADVVCALEEAVKDPDTVVTATTGAGTVFCAGNDKTNFQNLTMKQVEELLTRHMAAFIDFPKPLVAVVNGAAVGVGTTLLPLYDIVYASEKAVFFTPFSSLGITVEGCSSFTFPRFMGQAKASEILLFNKMVTAKEAYELHLATEVFPASNLYEEVWPRLQAMAKLPQKSLIYSKALTRDVIKDALHKVNIAECKRVTERIMVDKVTKEEYDKYVVDNF</sequence>
<dbReference type="GO" id="GO:0004165">
    <property type="term" value="F:delta(3)-delta(2)-enoyl-CoA isomerase activity"/>
    <property type="evidence" value="ECO:0007669"/>
    <property type="project" value="UniProtKB-ARBA"/>
</dbReference>
<dbReference type="EMBL" id="JARAKH010000018">
    <property type="protein sequence ID" value="KAK8394639.1"/>
    <property type="molecule type" value="Genomic_DNA"/>
</dbReference>
<dbReference type="AlphaFoldDB" id="A0AAW0U3K2"/>
<keyword evidence="2" id="KW-0576">Peroxisome</keyword>
<dbReference type="Pfam" id="PF00378">
    <property type="entry name" value="ECH_1"/>
    <property type="match status" value="1"/>
</dbReference>
<evidence type="ECO:0008006" key="6">
    <source>
        <dbReference type="Google" id="ProtNLM"/>
    </source>
</evidence>
<dbReference type="PANTHER" id="PTHR43684:SF1">
    <property type="entry name" value="ENOYL-COA DELTA ISOMERASE 2"/>
    <property type="match status" value="1"/>
</dbReference>
<accession>A0AAW0U3K2</accession>
<dbReference type="Gene3D" id="1.10.12.10">
    <property type="entry name" value="Lyase 2-enoyl-coa Hydratase, Chain A, domain 2"/>
    <property type="match status" value="1"/>
</dbReference>
<dbReference type="InterPro" id="IPR029045">
    <property type="entry name" value="ClpP/crotonase-like_dom_sf"/>
</dbReference>
<proteinExistence type="predicted"/>
<evidence type="ECO:0000313" key="5">
    <source>
        <dbReference type="Proteomes" id="UP001487740"/>
    </source>
</evidence>
<protein>
    <recommendedName>
        <fullName evidence="6">Enoyl-CoA delta isomerase 2, mitochondrial</fullName>
    </recommendedName>
</protein>